<dbReference type="Gene3D" id="2.130.10.10">
    <property type="entry name" value="YVTN repeat-like/Quinoprotein amine dehydrogenase"/>
    <property type="match status" value="1"/>
</dbReference>
<proteinExistence type="predicted"/>
<gene>
    <name evidence="2" type="ORF">Amon01_000766900</name>
</gene>
<feature type="compositionally biased region" description="Acidic residues" evidence="1">
    <location>
        <begin position="200"/>
        <end position="217"/>
    </location>
</feature>
<feature type="compositionally biased region" description="Polar residues" evidence="1">
    <location>
        <begin position="243"/>
        <end position="253"/>
    </location>
</feature>
<keyword evidence="3" id="KW-1185">Reference proteome</keyword>
<sequence length="455" mass="51782">MEVYNQFIEPSTCLQSLYCNFTSPEARNLVISKGTLLQVFQVIETESKEKQQVNAIGLETKSSEALDNEVETFINKEVASPETYYSENKLSLIAEYRINGEIVNLTKFKSVEDETVDYLIISTRVAKLSIVKWDVENHCISTVSLHYYEPSLECLSTEELAKNQIRHRTDPNNLCTSIEINEQFVFLPFEKNNSDRIEGLDDDDDEDEDDDDYDPTEEQNHNESVIIMDDNEDETKGTDNKSKTNTTKQQQPETKKLFTSSFIMNASSLFPGLTNIVDYQYLHSYNNPTIAVLYAPESMSWAGYLPNSKDNLQLTVLSLDLENKQATSIMNFSNLPYDLESIYALPDPVNGFLLMGCNDIIYVNNVGSLKGLAVNSFYKQTSDLLLKDLSQLELFLEYCKVEYFGDDEALIILESGQFLSLKFDLSGGTSTIDKVSLIDEKQFYPDIKISNLTWK</sequence>
<evidence type="ECO:0000313" key="3">
    <source>
        <dbReference type="Proteomes" id="UP001165063"/>
    </source>
</evidence>
<feature type="region of interest" description="Disordered" evidence="1">
    <location>
        <begin position="195"/>
        <end position="253"/>
    </location>
</feature>
<dbReference type="InterPro" id="IPR015943">
    <property type="entry name" value="WD40/YVTN_repeat-like_dom_sf"/>
</dbReference>
<accession>A0A9W7DNL9</accession>
<evidence type="ECO:0000256" key="1">
    <source>
        <dbReference type="SAM" id="MobiDB-lite"/>
    </source>
</evidence>
<dbReference type="AlphaFoldDB" id="A0A9W7DNL9"/>
<dbReference type="EMBL" id="BSXU01005802">
    <property type="protein sequence ID" value="GMG55596.1"/>
    <property type="molecule type" value="Genomic_DNA"/>
</dbReference>
<comment type="caution">
    <text evidence="2">The sequence shown here is derived from an EMBL/GenBank/DDBJ whole genome shotgun (WGS) entry which is preliminary data.</text>
</comment>
<reference evidence="2" key="1">
    <citation type="submission" date="2023-04" db="EMBL/GenBank/DDBJ databases">
        <title>Ambrosiozyma monospora NBRC 1965.</title>
        <authorList>
            <person name="Ichikawa N."/>
            <person name="Sato H."/>
            <person name="Tonouchi N."/>
        </authorList>
    </citation>
    <scope>NUCLEOTIDE SEQUENCE</scope>
    <source>
        <strain evidence="2">NBRC 1965</strain>
    </source>
</reference>
<protein>
    <submittedName>
        <fullName evidence="2">Unnamed protein product</fullName>
    </submittedName>
</protein>
<dbReference type="PANTHER" id="PTHR10644">
    <property type="entry name" value="DNA REPAIR/RNA PROCESSING CPSF FAMILY"/>
    <property type="match status" value="1"/>
</dbReference>
<dbReference type="InterPro" id="IPR050358">
    <property type="entry name" value="RSE1/DDB1/CFT1"/>
</dbReference>
<dbReference type="Proteomes" id="UP001165063">
    <property type="component" value="Unassembled WGS sequence"/>
</dbReference>
<evidence type="ECO:0000313" key="2">
    <source>
        <dbReference type="EMBL" id="GMG55596.1"/>
    </source>
</evidence>
<name>A0A9W7DNL9_AMBMO</name>
<dbReference type="OrthoDB" id="6109at2759"/>
<organism evidence="2 3">
    <name type="scientific">Ambrosiozyma monospora</name>
    <name type="common">Yeast</name>
    <name type="synonym">Endomycopsis monosporus</name>
    <dbReference type="NCBI Taxonomy" id="43982"/>
    <lineage>
        <taxon>Eukaryota</taxon>
        <taxon>Fungi</taxon>
        <taxon>Dikarya</taxon>
        <taxon>Ascomycota</taxon>
        <taxon>Saccharomycotina</taxon>
        <taxon>Pichiomycetes</taxon>
        <taxon>Pichiales</taxon>
        <taxon>Pichiaceae</taxon>
        <taxon>Ambrosiozyma</taxon>
    </lineage>
</organism>